<name>X6MDP1_RETFI</name>
<dbReference type="SMART" id="SM00320">
    <property type="entry name" value="WD40"/>
    <property type="match status" value="3"/>
</dbReference>
<dbReference type="EMBL" id="ASPP01021685">
    <property type="protein sequence ID" value="ETO12138.1"/>
    <property type="molecule type" value="Genomic_DNA"/>
</dbReference>
<evidence type="ECO:0000256" key="1">
    <source>
        <dbReference type="ARBA" id="ARBA00022574"/>
    </source>
</evidence>
<dbReference type="PRINTS" id="PR00320">
    <property type="entry name" value="GPROTEINBRPT"/>
</dbReference>
<dbReference type="AlphaFoldDB" id="X6MDP1"/>
<comment type="caution">
    <text evidence="4">The sequence shown here is derived from an EMBL/GenBank/DDBJ whole genome shotgun (WGS) entry which is preliminary data.</text>
</comment>
<dbReference type="PROSITE" id="PS00678">
    <property type="entry name" value="WD_REPEATS_1"/>
    <property type="match status" value="1"/>
</dbReference>
<feature type="repeat" description="WD" evidence="3">
    <location>
        <begin position="29"/>
        <end position="70"/>
    </location>
</feature>
<dbReference type="Proteomes" id="UP000023152">
    <property type="component" value="Unassembled WGS sequence"/>
</dbReference>
<dbReference type="OrthoDB" id="674604at2759"/>
<dbReference type="SUPFAM" id="SSF50978">
    <property type="entry name" value="WD40 repeat-like"/>
    <property type="match status" value="1"/>
</dbReference>
<gene>
    <name evidence="4" type="ORF">RFI_25237</name>
</gene>
<evidence type="ECO:0000313" key="4">
    <source>
        <dbReference type="EMBL" id="ETO12138.1"/>
    </source>
</evidence>
<keyword evidence="2" id="KW-0677">Repeat</keyword>
<feature type="repeat" description="WD" evidence="3">
    <location>
        <begin position="71"/>
        <end position="112"/>
    </location>
</feature>
<keyword evidence="5" id="KW-1185">Reference proteome</keyword>
<dbReference type="PANTHER" id="PTHR22847">
    <property type="entry name" value="WD40 REPEAT PROTEIN"/>
    <property type="match status" value="1"/>
</dbReference>
<protein>
    <submittedName>
        <fullName evidence="4">Uncharacterized protein</fullName>
    </submittedName>
</protein>
<keyword evidence="1 3" id="KW-0853">WD repeat</keyword>
<dbReference type="InterPro" id="IPR019775">
    <property type="entry name" value="WD40_repeat_CS"/>
</dbReference>
<dbReference type="InterPro" id="IPR020472">
    <property type="entry name" value="WD40_PAC1"/>
</dbReference>
<dbReference type="Pfam" id="PF00400">
    <property type="entry name" value="WD40"/>
    <property type="match status" value="3"/>
</dbReference>
<reference evidence="4 5" key="1">
    <citation type="journal article" date="2013" name="Curr. Biol.">
        <title>The Genome of the Foraminiferan Reticulomyxa filosa.</title>
        <authorList>
            <person name="Glockner G."/>
            <person name="Hulsmann N."/>
            <person name="Schleicher M."/>
            <person name="Noegel A.A."/>
            <person name="Eichinger L."/>
            <person name="Gallinger C."/>
            <person name="Pawlowski J."/>
            <person name="Sierra R."/>
            <person name="Euteneuer U."/>
            <person name="Pillet L."/>
            <person name="Moustafa A."/>
            <person name="Platzer M."/>
            <person name="Groth M."/>
            <person name="Szafranski K."/>
            <person name="Schliwa M."/>
        </authorList>
    </citation>
    <scope>NUCLEOTIDE SEQUENCE [LARGE SCALE GENOMIC DNA]</scope>
</reference>
<dbReference type="PROSITE" id="PS50294">
    <property type="entry name" value="WD_REPEATS_REGION"/>
    <property type="match status" value="3"/>
</dbReference>
<sequence>IDQLLFCFQDVVGLRATFKKNKVYTKTSLKNYFKEVVRARFSPNGLFIISCSSDGTIRIWDSITGNQLKILQGHTNWVRDVRISPDGQTIISCSDDKTIRLWDIHSDSQLQRLVGHFDWVRGPDGKTFVSGPNDKTIRLWG</sequence>
<accession>X6MDP1</accession>
<dbReference type="PANTHER" id="PTHR22847:SF637">
    <property type="entry name" value="WD REPEAT DOMAIN 5B"/>
    <property type="match status" value="1"/>
</dbReference>
<dbReference type="GO" id="GO:1990234">
    <property type="term" value="C:transferase complex"/>
    <property type="evidence" value="ECO:0007669"/>
    <property type="project" value="UniProtKB-ARBA"/>
</dbReference>
<proteinExistence type="predicted"/>
<dbReference type="InterPro" id="IPR001680">
    <property type="entry name" value="WD40_rpt"/>
</dbReference>
<dbReference type="Gene3D" id="2.130.10.10">
    <property type="entry name" value="YVTN repeat-like/Quinoprotein amine dehydrogenase"/>
    <property type="match status" value="1"/>
</dbReference>
<evidence type="ECO:0000256" key="2">
    <source>
        <dbReference type="ARBA" id="ARBA00022737"/>
    </source>
</evidence>
<organism evidence="4 5">
    <name type="scientific">Reticulomyxa filosa</name>
    <dbReference type="NCBI Taxonomy" id="46433"/>
    <lineage>
        <taxon>Eukaryota</taxon>
        <taxon>Sar</taxon>
        <taxon>Rhizaria</taxon>
        <taxon>Retaria</taxon>
        <taxon>Foraminifera</taxon>
        <taxon>Monothalamids</taxon>
        <taxon>Reticulomyxidae</taxon>
        <taxon>Reticulomyxa</taxon>
    </lineage>
</organism>
<dbReference type="PROSITE" id="PS50082">
    <property type="entry name" value="WD_REPEATS_2"/>
    <property type="match status" value="3"/>
</dbReference>
<evidence type="ECO:0000256" key="3">
    <source>
        <dbReference type="PROSITE-ProRule" id="PRU00221"/>
    </source>
</evidence>
<dbReference type="GO" id="GO:0005634">
    <property type="term" value="C:nucleus"/>
    <property type="evidence" value="ECO:0007669"/>
    <property type="project" value="TreeGrafter"/>
</dbReference>
<dbReference type="InterPro" id="IPR036322">
    <property type="entry name" value="WD40_repeat_dom_sf"/>
</dbReference>
<dbReference type="OMA" id="YDGHASF"/>
<evidence type="ECO:0000313" key="5">
    <source>
        <dbReference type="Proteomes" id="UP000023152"/>
    </source>
</evidence>
<dbReference type="InterPro" id="IPR015943">
    <property type="entry name" value="WD40/YVTN_repeat-like_dom_sf"/>
</dbReference>
<feature type="repeat" description="WD" evidence="3">
    <location>
        <begin position="123"/>
        <end position="141"/>
    </location>
</feature>
<feature type="non-terminal residue" evidence="4">
    <location>
        <position position="1"/>
    </location>
</feature>